<feature type="region of interest" description="Disordered" evidence="1">
    <location>
        <begin position="1"/>
        <end position="87"/>
    </location>
</feature>
<dbReference type="RefSeq" id="XP_062678194.1">
    <property type="nucleotide sequence ID" value="XM_062831090.1"/>
</dbReference>
<evidence type="ECO:0000313" key="2">
    <source>
        <dbReference type="EMBL" id="KAK3338834.1"/>
    </source>
</evidence>
<protein>
    <submittedName>
        <fullName evidence="2">Uncharacterized protein</fullName>
    </submittedName>
</protein>
<dbReference type="AlphaFoldDB" id="A0AAE0J860"/>
<organism evidence="2 3">
    <name type="scientific">Neurospora tetraspora</name>
    <dbReference type="NCBI Taxonomy" id="94610"/>
    <lineage>
        <taxon>Eukaryota</taxon>
        <taxon>Fungi</taxon>
        <taxon>Dikarya</taxon>
        <taxon>Ascomycota</taxon>
        <taxon>Pezizomycotina</taxon>
        <taxon>Sordariomycetes</taxon>
        <taxon>Sordariomycetidae</taxon>
        <taxon>Sordariales</taxon>
        <taxon>Sordariaceae</taxon>
        <taxon>Neurospora</taxon>
    </lineage>
</organism>
<accession>A0AAE0J860</accession>
<dbReference type="EMBL" id="JAUEPP010000007">
    <property type="protein sequence ID" value="KAK3338834.1"/>
    <property type="molecule type" value="Genomic_DNA"/>
</dbReference>
<name>A0AAE0J860_9PEZI</name>
<reference evidence="2" key="2">
    <citation type="submission" date="2023-06" db="EMBL/GenBank/DDBJ databases">
        <authorList>
            <consortium name="Lawrence Berkeley National Laboratory"/>
            <person name="Haridas S."/>
            <person name="Hensen N."/>
            <person name="Bonometti L."/>
            <person name="Westerberg I."/>
            <person name="Brannstrom I.O."/>
            <person name="Guillou S."/>
            <person name="Cros-Aarteil S."/>
            <person name="Calhoun S."/>
            <person name="Kuo A."/>
            <person name="Mondo S."/>
            <person name="Pangilinan J."/>
            <person name="Riley R."/>
            <person name="Labutti K."/>
            <person name="Andreopoulos B."/>
            <person name="Lipzen A."/>
            <person name="Chen C."/>
            <person name="Yanf M."/>
            <person name="Daum C."/>
            <person name="Ng V."/>
            <person name="Clum A."/>
            <person name="Steindorff A."/>
            <person name="Ohm R."/>
            <person name="Martin F."/>
            <person name="Silar P."/>
            <person name="Natvig D."/>
            <person name="Lalanne C."/>
            <person name="Gautier V."/>
            <person name="Ament-Velasquez S.L."/>
            <person name="Kruys A."/>
            <person name="Hutchinson M.I."/>
            <person name="Powell A.J."/>
            <person name="Barry K."/>
            <person name="Miller A.N."/>
            <person name="Grigoriev I.V."/>
            <person name="Debuchy R."/>
            <person name="Gladieux P."/>
            <person name="Thoren M.H."/>
            <person name="Johannesson H."/>
        </authorList>
    </citation>
    <scope>NUCLEOTIDE SEQUENCE</scope>
    <source>
        <strain evidence="2">CBS 560.94</strain>
    </source>
</reference>
<keyword evidence="3" id="KW-1185">Reference proteome</keyword>
<sequence>MAVNSYPGEQGNYRHQKKTSSDQSSGGGTTSNAQPQAAGHASLPQNPLRDNGPQAQSPAGYGSQMGYNLESDPSPKEARVAVSGEGRNSRLTLGVWDTAVTFRVGLLASLRSRKLNSQTIGRVLWLPPATTLLSTVVPRSLRDLRGEMLEEEGRRVRGRKNG</sequence>
<dbReference type="GeneID" id="87868244"/>
<dbReference type="Proteomes" id="UP001278500">
    <property type="component" value="Unassembled WGS sequence"/>
</dbReference>
<evidence type="ECO:0000313" key="3">
    <source>
        <dbReference type="Proteomes" id="UP001278500"/>
    </source>
</evidence>
<evidence type="ECO:0000256" key="1">
    <source>
        <dbReference type="SAM" id="MobiDB-lite"/>
    </source>
</evidence>
<comment type="caution">
    <text evidence="2">The sequence shown here is derived from an EMBL/GenBank/DDBJ whole genome shotgun (WGS) entry which is preliminary data.</text>
</comment>
<proteinExistence type="predicted"/>
<reference evidence="2" key="1">
    <citation type="journal article" date="2023" name="Mol. Phylogenet. Evol.">
        <title>Genome-scale phylogeny and comparative genomics of the fungal order Sordariales.</title>
        <authorList>
            <person name="Hensen N."/>
            <person name="Bonometti L."/>
            <person name="Westerberg I."/>
            <person name="Brannstrom I.O."/>
            <person name="Guillou S."/>
            <person name="Cros-Aarteil S."/>
            <person name="Calhoun S."/>
            <person name="Haridas S."/>
            <person name="Kuo A."/>
            <person name="Mondo S."/>
            <person name="Pangilinan J."/>
            <person name="Riley R."/>
            <person name="LaButti K."/>
            <person name="Andreopoulos B."/>
            <person name="Lipzen A."/>
            <person name="Chen C."/>
            <person name="Yan M."/>
            <person name="Daum C."/>
            <person name="Ng V."/>
            <person name="Clum A."/>
            <person name="Steindorff A."/>
            <person name="Ohm R.A."/>
            <person name="Martin F."/>
            <person name="Silar P."/>
            <person name="Natvig D.O."/>
            <person name="Lalanne C."/>
            <person name="Gautier V."/>
            <person name="Ament-Velasquez S.L."/>
            <person name="Kruys A."/>
            <person name="Hutchinson M.I."/>
            <person name="Powell A.J."/>
            <person name="Barry K."/>
            <person name="Miller A.N."/>
            <person name="Grigoriev I.V."/>
            <person name="Debuchy R."/>
            <person name="Gladieux P."/>
            <person name="Hiltunen Thoren M."/>
            <person name="Johannesson H."/>
        </authorList>
    </citation>
    <scope>NUCLEOTIDE SEQUENCE</scope>
    <source>
        <strain evidence="2">CBS 560.94</strain>
    </source>
</reference>
<gene>
    <name evidence="2" type="ORF">B0H65DRAFT_591207</name>
</gene>